<dbReference type="InterPro" id="IPR051316">
    <property type="entry name" value="Zinc-reg_GTPase_activator"/>
</dbReference>
<evidence type="ECO:0000259" key="1">
    <source>
        <dbReference type="Pfam" id="PF02492"/>
    </source>
</evidence>
<dbReference type="Gene3D" id="3.40.50.300">
    <property type="entry name" value="P-loop containing nucleotide triphosphate hydrolases"/>
    <property type="match status" value="1"/>
</dbReference>
<name>A0A8J8MN41_9FIRM</name>
<dbReference type="Proteomes" id="UP000683246">
    <property type="component" value="Chromosome"/>
</dbReference>
<feature type="domain" description="CobW/HypB/UreG nucleotide-binding" evidence="1">
    <location>
        <begin position="6"/>
        <end position="180"/>
    </location>
</feature>
<protein>
    <submittedName>
        <fullName evidence="2">GTP-binding protein</fullName>
    </submittedName>
</protein>
<gene>
    <name evidence="2" type="ORF">HZI73_21605</name>
</gene>
<dbReference type="InterPro" id="IPR027417">
    <property type="entry name" value="P-loop_NTPase"/>
</dbReference>
<dbReference type="InterPro" id="IPR003495">
    <property type="entry name" value="CobW/HypB/UreG_nucleotide-bd"/>
</dbReference>
<proteinExistence type="predicted"/>
<dbReference type="Gene3D" id="3.30.1220.10">
    <property type="entry name" value="CobW-like, C-terminal domain"/>
    <property type="match status" value="1"/>
</dbReference>
<dbReference type="PANTHER" id="PTHR13748">
    <property type="entry name" value="COBW-RELATED"/>
    <property type="match status" value="1"/>
</dbReference>
<dbReference type="AlphaFoldDB" id="A0A8J8MN41"/>
<dbReference type="KEGG" id="vpy:HZI73_21605"/>
<dbReference type="EMBL" id="CP058649">
    <property type="protein sequence ID" value="QUI24735.1"/>
    <property type="molecule type" value="Genomic_DNA"/>
</dbReference>
<evidence type="ECO:0000313" key="2">
    <source>
        <dbReference type="EMBL" id="QUI24735.1"/>
    </source>
</evidence>
<sequence length="303" mass="34745">MVKIDVITGFLGSGKTTFIKKVLELGYFQNEKLILIENEFGEIAIDGSLFADEDLQVYEISKGCICCSLKGEFIETLERIIKAYQPKQILIEPSGIFVIEDLFDILKQPQIADKCYLNGIHTIVDTKYYRESKMRYSKFFHSQISAANNLILSKCDDYHEHEITKTIKGLKEDNPKANVFSIPFKSLTNEDLKIIFEHRTHIQNPRHEEGVESHHAEYDIQSMGIQTVSKMTIEQFEGLMDTLRSGKVGYVIRLKGYLIVDDKHYCVNYAYGDYSLDEVSKKAEPQVSIIGDHMDKSKLAMLF</sequence>
<dbReference type="Pfam" id="PF02492">
    <property type="entry name" value="cobW"/>
    <property type="match status" value="1"/>
</dbReference>
<reference evidence="2" key="1">
    <citation type="submission" date="2020-07" db="EMBL/GenBank/DDBJ databases">
        <title>Vallitalea pronyensis genome.</title>
        <authorList>
            <person name="Postec A."/>
        </authorList>
    </citation>
    <scope>NUCLEOTIDE SEQUENCE</scope>
    <source>
        <strain evidence="2">FatNI3</strain>
    </source>
</reference>
<dbReference type="PANTHER" id="PTHR13748:SF62">
    <property type="entry name" value="COBW DOMAIN-CONTAINING PROTEIN"/>
    <property type="match status" value="1"/>
</dbReference>
<dbReference type="GO" id="GO:0005737">
    <property type="term" value="C:cytoplasm"/>
    <property type="evidence" value="ECO:0007669"/>
    <property type="project" value="TreeGrafter"/>
</dbReference>
<evidence type="ECO:0000313" key="3">
    <source>
        <dbReference type="Proteomes" id="UP000683246"/>
    </source>
</evidence>
<keyword evidence="3" id="KW-1185">Reference proteome</keyword>
<accession>A0A8J8MN41</accession>
<dbReference type="InterPro" id="IPR036627">
    <property type="entry name" value="CobW-likC_sf"/>
</dbReference>
<dbReference type="RefSeq" id="WP_212695430.1">
    <property type="nucleotide sequence ID" value="NZ_CP058649.1"/>
</dbReference>
<dbReference type="SUPFAM" id="SSF52540">
    <property type="entry name" value="P-loop containing nucleoside triphosphate hydrolases"/>
    <property type="match status" value="1"/>
</dbReference>
<organism evidence="2 3">
    <name type="scientific">Vallitalea pronyensis</name>
    <dbReference type="NCBI Taxonomy" id="1348613"/>
    <lineage>
        <taxon>Bacteria</taxon>
        <taxon>Bacillati</taxon>
        <taxon>Bacillota</taxon>
        <taxon>Clostridia</taxon>
        <taxon>Lachnospirales</taxon>
        <taxon>Vallitaleaceae</taxon>
        <taxon>Vallitalea</taxon>
    </lineage>
</organism>